<dbReference type="EMBL" id="BAAAEI010000031">
    <property type="protein sequence ID" value="GAA0374856.1"/>
    <property type="molecule type" value="Genomic_DNA"/>
</dbReference>
<organism evidence="3 4">
    <name type="scientific">Bowmanella denitrificans</name>
    <dbReference type="NCBI Taxonomy" id="366582"/>
    <lineage>
        <taxon>Bacteria</taxon>
        <taxon>Pseudomonadati</taxon>
        <taxon>Pseudomonadota</taxon>
        <taxon>Gammaproteobacteria</taxon>
        <taxon>Alteromonadales</taxon>
        <taxon>Alteromonadaceae</taxon>
        <taxon>Bowmanella</taxon>
    </lineage>
</organism>
<dbReference type="RefSeq" id="WP_343847515.1">
    <property type="nucleotide sequence ID" value="NZ_BAAAEI010000031.1"/>
</dbReference>
<protein>
    <recommendedName>
        <fullName evidence="5">HupE/UreJ family protein</fullName>
    </recommendedName>
</protein>
<evidence type="ECO:0000313" key="4">
    <source>
        <dbReference type="Proteomes" id="UP001501757"/>
    </source>
</evidence>
<dbReference type="InterPro" id="IPR032809">
    <property type="entry name" value="Put_HupE_UreJ"/>
</dbReference>
<feature type="transmembrane region" description="Helical" evidence="1">
    <location>
        <begin position="365"/>
        <end position="384"/>
    </location>
</feature>
<dbReference type="Proteomes" id="UP001501757">
    <property type="component" value="Unassembled WGS sequence"/>
</dbReference>
<feature type="transmembrane region" description="Helical" evidence="1">
    <location>
        <begin position="266"/>
        <end position="287"/>
    </location>
</feature>
<feature type="transmembrane region" description="Helical" evidence="1">
    <location>
        <begin position="238"/>
        <end position="260"/>
    </location>
</feature>
<feature type="transmembrane region" description="Helical" evidence="1">
    <location>
        <begin position="299"/>
        <end position="317"/>
    </location>
</feature>
<accession>A0ABP3HNT5</accession>
<evidence type="ECO:0000256" key="2">
    <source>
        <dbReference type="SAM" id="SignalP"/>
    </source>
</evidence>
<gene>
    <name evidence="3" type="ORF">GCM10009092_43870</name>
</gene>
<name>A0ABP3HNT5_9ALTE</name>
<evidence type="ECO:0008006" key="5">
    <source>
        <dbReference type="Google" id="ProtNLM"/>
    </source>
</evidence>
<keyword evidence="1" id="KW-0472">Membrane</keyword>
<keyword evidence="1" id="KW-1133">Transmembrane helix</keyword>
<sequence length="385" mass="43302">MKYLFSAVLAVFSFVCHGHLSGFTDTAIEVAQPGVRILYTLPADNLLELDPLTAGREQADIQPPEYYLPWVSRGWQVDARMRNCTQAQALSRELKEIQAYQFELIFLCPQGVDALDIRYLLFTEQWRGHQNFTRIFMADQQQRMRFAFDKSQLSIPVSDLLGQWQASLAETFSGLDPNRKFSRQDMGMGADGGTVESYSQWQEDPYFIWMGMLHIWEGADHLLFILALMLIPVTIKRLAWWVSLFTLAHSITLGLAYFGLFSVSPAITEPLVALTVAAIGVESLILLRQAQPNLRWRAWVIFLFGLIHGVGLSYQLSATSNGVPSLGRLLYFNLGVELGQLAVLLLLAVPFMLLRRGGYAARTSMALSVALTGTGLIWLVQRTLF</sequence>
<keyword evidence="2" id="KW-0732">Signal</keyword>
<evidence type="ECO:0000256" key="1">
    <source>
        <dbReference type="SAM" id="Phobius"/>
    </source>
</evidence>
<evidence type="ECO:0000313" key="3">
    <source>
        <dbReference type="EMBL" id="GAA0374856.1"/>
    </source>
</evidence>
<proteinExistence type="predicted"/>
<keyword evidence="4" id="KW-1185">Reference proteome</keyword>
<comment type="caution">
    <text evidence="3">The sequence shown here is derived from an EMBL/GenBank/DDBJ whole genome shotgun (WGS) entry which is preliminary data.</text>
</comment>
<dbReference type="Pfam" id="PF13795">
    <property type="entry name" value="HupE_UreJ_2"/>
    <property type="match status" value="1"/>
</dbReference>
<feature type="chain" id="PRO_5045079407" description="HupE/UreJ family protein" evidence="2">
    <location>
        <begin position="19"/>
        <end position="385"/>
    </location>
</feature>
<feature type="transmembrane region" description="Helical" evidence="1">
    <location>
        <begin position="206"/>
        <end position="231"/>
    </location>
</feature>
<feature type="signal peptide" evidence="2">
    <location>
        <begin position="1"/>
        <end position="18"/>
    </location>
</feature>
<reference evidence="4" key="1">
    <citation type="journal article" date="2019" name="Int. J. Syst. Evol. Microbiol.">
        <title>The Global Catalogue of Microorganisms (GCM) 10K type strain sequencing project: providing services to taxonomists for standard genome sequencing and annotation.</title>
        <authorList>
            <consortium name="The Broad Institute Genomics Platform"/>
            <consortium name="The Broad Institute Genome Sequencing Center for Infectious Disease"/>
            <person name="Wu L."/>
            <person name="Ma J."/>
        </authorList>
    </citation>
    <scope>NUCLEOTIDE SEQUENCE [LARGE SCALE GENOMIC DNA]</scope>
    <source>
        <strain evidence="4">JCM 13378</strain>
    </source>
</reference>
<feature type="transmembrane region" description="Helical" evidence="1">
    <location>
        <begin position="329"/>
        <end position="353"/>
    </location>
</feature>
<keyword evidence="1" id="KW-0812">Transmembrane</keyword>